<feature type="repeat" description="ANK" evidence="2">
    <location>
        <begin position="99"/>
        <end position="131"/>
    </location>
</feature>
<dbReference type="InterPro" id="IPR050657">
    <property type="entry name" value="Ankyrin_repeat_domain"/>
</dbReference>
<evidence type="ECO:0000256" key="1">
    <source>
        <dbReference type="ARBA" id="ARBA00023054"/>
    </source>
</evidence>
<keyword evidence="7" id="KW-1185">Reference proteome</keyword>
<dbReference type="SMART" id="SM00248">
    <property type="entry name" value="ANK"/>
    <property type="match status" value="5"/>
</dbReference>
<feature type="region of interest" description="Disordered" evidence="4">
    <location>
        <begin position="397"/>
        <end position="462"/>
    </location>
</feature>
<dbReference type="PROSITE" id="PS50297">
    <property type="entry name" value="ANK_REP_REGION"/>
    <property type="match status" value="2"/>
</dbReference>
<dbReference type="Bgee" id="ENSMMUG00000050280">
    <property type="expression patterns" value="Expressed in testis and 9 other cell types or tissues"/>
</dbReference>
<dbReference type="PANTHER" id="PTHR24147:SF1">
    <property type="entry name" value="ANKYRIN REPEAT DOMAIN-CONTAINING PROTEIN 20A1-RELATED"/>
    <property type="match status" value="1"/>
</dbReference>
<organism evidence="6 7">
    <name type="scientific">Macaca mulatta</name>
    <name type="common">Rhesus macaque</name>
    <dbReference type="NCBI Taxonomy" id="9544"/>
    <lineage>
        <taxon>Eukaryota</taxon>
        <taxon>Metazoa</taxon>
        <taxon>Chordata</taxon>
        <taxon>Craniata</taxon>
        <taxon>Vertebrata</taxon>
        <taxon>Euteleostomi</taxon>
        <taxon>Mammalia</taxon>
        <taxon>Eutheria</taxon>
        <taxon>Euarchontoglires</taxon>
        <taxon>Primates</taxon>
        <taxon>Haplorrhini</taxon>
        <taxon>Catarrhini</taxon>
        <taxon>Cercopithecidae</taxon>
        <taxon>Cercopithecinae</taxon>
        <taxon>Macaca</taxon>
    </lineage>
</organism>
<name>A0A5F8A583_MACMU</name>
<protein>
    <recommendedName>
        <fullName evidence="5">CCDC144C-like coiled-coil domain-containing protein</fullName>
    </recommendedName>
</protein>
<dbReference type="SUPFAM" id="SSF48403">
    <property type="entry name" value="Ankyrin repeat"/>
    <property type="match status" value="1"/>
</dbReference>
<dbReference type="InterPro" id="IPR039497">
    <property type="entry name" value="CC144C-like_CC_dom"/>
</dbReference>
<dbReference type="Ensembl" id="ENSMMUT00000084568.1">
    <property type="protein sequence ID" value="ENSMMUP00000072521.1"/>
    <property type="gene ID" value="ENSMMUG00000050280.1"/>
</dbReference>
<feature type="domain" description="CCDC144C-like coiled-coil" evidence="5">
    <location>
        <begin position="786"/>
        <end position="1018"/>
    </location>
</feature>
<gene>
    <name evidence="6" type="primary">LOC106992403</name>
</gene>
<feature type="repeat" description="ANK" evidence="2">
    <location>
        <begin position="66"/>
        <end position="98"/>
    </location>
</feature>
<feature type="region of interest" description="Disordered" evidence="4">
    <location>
        <begin position="302"/>
        <end position="344"/>
    </location>
</feature>
<evidence type="ECO:0000313" key="7">
    <source>
        <dbReference type="Proteomes" id="UP000006718"/>
    </source>
</evidence>
<dbReference type="InterPro" id="IPR036770">
    <property type="entry name" value="Ankyrin_rpt-contain_sf"/>
</dbReference>
<feature type="coiled-coil region" evidence="3">
    <location>
        <begin position="709"/>
        <end position="887"/>
    </location>
</feature>
<keyword evidence="2" id="KW-0040">ANK repeat</keyword>
<dbReference type="SMR" id="A0A5F8A583"/>
<feature type="compositionally biased region" description="Basic and acidic residues" evidence="4">
    <location>
        <begin position="620"/>
        <end position="638"/>
    </location>
</feature>
<dbReference type="Pfam" id="PF12796">
    <property type="entry name" value="Ank_2"/>
    <property type="match status" value="1"/>
</dbReference>
<evidence type="ECO:0000256" key="3">
    <source>
        <dbReference type="SAM" id="Coils"/>
    </source>
</evidence>
<accession>A0A5F8A583</accession>
<feature type="repeat" description="ANK" evidence="2">
    <location>
        <begin position="165"/>
        <end position="197"/>
    </location>
</feature>
<sequence length="1039" mass="117653">MKFFGFGSRRGQTVLGSIDHVYTGSGYRIRDSELQKIHKAAVKGDAAEVERCLARRSGDLDALDKQHRTALHLACASGHEKVVTLLINRKCQIDICDKENRTPLIQAIHCQEEACAVILLKHGANPNLKDIYGNTALHYAVYSESTSLAEKLLSHGANIEALDKDNNTPLLFAIICKKEKMVEFLLRNKASVHAVDRLRRTALMLAVHCDSPGIVNILLKQNINVFTQDMCGRDAEDYAASHHLTKIKQQILEHKKKILKYDKPDVGSSDESAVSIFHELRVDSLPTSDDEDLSVAPKQCVPKKLSQPLPGPSHEKGNRIVNGKGEGPPAQHPSLKPSTKMEDPAVKGAVQRKKVQTLRADVGSSDESAVSIFHELRVDSLPTLDNEDLSVATKCVPEKLSHPSPGPSHEKGNRTVNGKGEGPPAQHPSLKPSTKMEDPAVKGTVQRKKVQTLRADDGSSDESAVSIFHELRVDSLPTLDDKDLSVAAKCVPEKLSQPLPGPSHEKGNRIVNGKGEGPPAQHPSLKPSTKMEDPAVKGAVQRKKVQTLRAEQSLLVASEEEQERRERSKKKQPQVKEGNNTNKSEKIPVSENLCDRTAAADRLPQQRKTGEMHPQQFPKKLKEERDRCTFKQENEEKINVNMLHKKNREELERKEKQHKKEVEAKQPEPTVQSLEMKPKTARNTPSQDFHTHEETEDLMDENCILKTDIAILRQEILTMKNDNLEKENEYLKDIKIVKERNAALEKSIKLNEEITKTAFQDQQELNDLKAENKRLNSELLKKKESKTERNLKLTLQNTQDISVQEKMSSDVSEVEDKNEFLTEQLSKTQIKFNTLKDKFRKTRDTLRTKSLALETLQNDLSQTQQQIKEMKEMYQNAEAKVSNSTGEWNCVEEGICQLQRENLWLEQQLDDVHQKEDRKEKVINIQRGSIESGKKDLLLQEKNKKLMNDYDHLKESLFRYEREKAERVVVVRQLQREVADSLKKLTTLESPPEGTSRCHINLDETQASKKKLFQVESQVCMKFNMSTVILQLIELYNMF</sequence>
<dbReference type="ExpressionAtlas" id="A0A5F8A583">
    <property type="expression patterns" value="baseline"/>
</dbReference>
<dbReference type="PROSITE" id="PS50088">
    <property type="entry name" value="ANK_REPEAT"/>
    <property type="match status" value="4"/>
</dbReference>
<reference evidence="6" key="2">
    <citation type="submission" date="2019-01" db="EMBL/GenBank/DDBJ databases">
        <authorList>
            <person name="Graves T."/>
            <person name="Eichler E.E."/>
            <person name="Wilson R.K."/>
        </authorList>
    </citation>
    <scope>NUCLEOTIDE SEQUENCE [LARGE SCALE GENOMIC DNA]</scope>
    <source>
        <strain evidence="6">17573</strain>
    </source>
</reference>
<proteinExistence type="predicted"/>
<dbReference type="PANTHER" id="PTHR24147">
    <property type="entry name" value="ANKYRIN REPEAT DOMAIN 36-RELATED"/>
    <property type="match status" value="1"/>
</dbReference>
<dbReference type="InterPro" id="IPR002110">
    <property type="entry name" value="Ankyrin_rpt"/>
</dbReference>
<dbReference type="AlphaFoldDB" id="A0A5F8A583"/>
<feature type="region of interest" description="Disordered" evidence="4">
    <location>
        <begin position="494"/>
        <end position="687"/>
    </location>
</feature>
<dbReference type="Gene3D" id="1.25.40.20">
    <property type="entry name" value="Ankyrin repeat-containing domain"/>
    <property type="match status" value="2"/>
</dbReference>
<feature type="repeat" description="ANK" evidence="2">
    <location>
        <begin position="132"/>
        <end position="164"/>
    </location>
</feature>
<reference evidence="6" key="4">
    <citation type="submission" date="2025-09" db="UniProtKB">
        <authorList>
            <consortium name="Ensembl"/>
        </authorList>
    </citation>
    <scope>IDENTIFICATION</scope>
    <source>
        <strain evidence="6">17573</strain>
    </source>
</reference>
<reference evidence="6" key="3">
    <citation type="submission" date="2025-08" db="UniProtKB">
        <authorList>
            <consortium name="Ensembl"/>
        </authorList>
    </citation>
    <scope>IDENTIFICATION</scope>
    <source>
        <strain evidence="6">17573</strain>
    </source>
</reference>
<feature type="compositionally biased region" description="Basic and acidic residues" evidence="4">
    <location>
        <begin position="647"/>
        <end position="666"/>
    </location>
</feature>
<dbReference type="VEuPathDB" id="HostDB:ENSMMUG00000050280"/>
<evidence type="ECO:0000256" key="4">
    <source>
        <dbReference type="SAM" id="MobiDB-lite"/>
    </source>
</evidence>
<dbReference type="Proteomes" id="UP000006718">
    <property type="component" value="Chromosome 10"/>
</dbReference>
<dbReference type="GeneTree" id="ENSGT00940000163801"/>
<evidence type="ECO:0000313" key="6">
    <source>
        <dbReference type="Ensembl" id="ENSMMUP00000072521.1"/>
    </source>
</evidence>
<dbReference type="Pfam" id="PF14915">
    <property type="entry name" value="CCDC144C"/>
    <property type="match status" value="1"/>
</dbReference>
<evidence type="ECO:0000256" key="2">
    <source>
        <dbReference type="PROSITE-ProRule" id="PRU00023"/>
    </source>
</evidence>
<reference evidence="7" key="1">
    <citation type="journal article" date="2007" name="Science">
        <title>Evolutionary and biomedical insights from the rhesus macaque genome.</title>
        <authorList>
            <person name="Gibbs R.A."/>
            <person name="Rogers J."/>
            <person name="Katze M.G."/>
            <person name="Bumgarner R."/>
            <person name="Weinstock G.M."/>
            <person name="Mardis E.R."/>
            <person name="Remington K.A."/>
            <person name="Strausberg R.L."/>
            <person name="Venter J.C."/>
            <person name="Wilson R.K."/>
            <person name="Batzer M.A."/>
            <person name="Bustamante C.D."/>
            <person name="Eichler E.E."/>
            <person name="Hahn M.W."/>
            <person name="Hardison R.C."/>
            <person name="Makova K.D."/>
            <person name="Miller W."/>
            <person name="Milosavljevic A."/>
            <person name="Palermo R.E."/>
            <person name="Siepel A."/>
            <person name="Sikela J.M."/>
            <person name="Attaway T."/>
            <person name="Bell S."/>
            <person name="Bernard K.E."/>
            <person name="Buhay C.J."/>
            <person name="Chandrabose M.N."/>
            <person name="Dao M."/>
            <person name="Davis C."/>
            <person name="Delehaunty K.D."/>
            <person name="Ding Y."/>
            <person name="Dinh H.H."/>
            <person name="Dugan-Rocha S."/>
            <person name="Fulton L.A."/>
            <person name="Gabisi R.A."/>
            <person name="Garner T.T."/>
            <person name="Godfrey J."/>
            <person name="Hawes A.C."/>
            <person name="Hernandez J."/>
            <person name="Hines S."/>
            <person name="Holder M."/>
            <person name="Hume J."/>
            <person name="Jhangiani S.N."/>
            <person name="Joshi V."/>
            <person name="Khan Z.M."/>
            <person name="Kirkness E.F."/>
            <person name="Cree A."/>
            <person name="Fowler R.G."/>
            <person name="Lee S."/>
            <person name="Lewis L.R."/>
            <person name="Li Z."/>
            <person name="Liu Y.-S."/>
            <person name="Moore S.M."/>
            <person name="Muzny D."/>
            <person name="Nazareth L.V."/>
            <person name="Ngo D.N."/>
            <person name="Okwuonu G.O."/>
            <person name="Pai G."/>
            <person name="Parker D."/>
            <person name="Paul H.A."/>
            <person name="Pfannkoch C."/>
            <person name="Pohl C.S."/>
            <person name="Rogers Y.-H.C."/>
            <person name="Ruiz S.J."/>
            <person name="Sabo A."/>
            <person name="Santibanez J."/>
            <person name="Schneider B.W."/>
            <person name="Smith S.M."/>
            <person name="Sodergren E."/>
            <person name="Svatek A.F."/>
            <person name="Utterback T.R."/>
            <person name="Vattathil S."/>
            <person name="Warren W."/>
            <person name="White C.S."/>
            <person name="Chinwalla A.T."/>
            <person name="Feng Y."/>
            <person name="Halpern A.L."/>
            <person name="Hillier L.W."/>
            <person name="Huang X."/>
            <person name="Minx P."/>
            <person name="Nelson J.O."/>
            <person name="Pepin K.H."/>
            <person name="Qin X."/>
            <person name="Sutton G.G."/>
            <person name="Venter E."/>
            <person name="Walenz B.P."/>
            <person name="Wallis J.W."/>
            <person name="Worley K.C."/>
            <person name="Yang S.-P."/>
            <person name="Jones S.M."/>
            <person name="Marra M.A."/>
            <person name="Rocchi M."/>
            <person name="Schein J.E."/>
            <person name="Baertsch R."/>
            <person name="Clarke L."/>
            <person name="Csuros M."/>
            <person name="Glasscock J."/>
            <person name="Harris R.A."/>
            <person name="Havlak P."/>
            <person name="Jackson A.R."/>
            <person name="Jiang H."/>
            <person name="Liu Y."/>
            <person name="Messina D.N."/>
            <person name="Shen Y."/>
            <person name="Song H.X.-Z."/>
            <person name="Wylie T."/>
            <person name="Zhang L."/>
            <person name="Birney E."/>
            <person name="Han K."/>
            <person name="Konkel M.K."/>
            <person name="Lee J."/>
            <person name="Smit A.F.A."/>
            <person name="Ullmer B."/>
            <person name="Wang H."/>
            <person name="Xing J."/>
            <person name="Burhans R."/>
            <person name="Cheng Z."/>
            <person name="Karro J.E."/>
            <person name="Ma J."/>
            <person name="Raney B."/>
            <person name="She X."/>
            <person name="Cox M.J."/>
            <person name="Demuth J.P."/>
            <person name="Dumas L.J."/>
            <person name="Han S.-G."/>
            <person name="Hopkins J."/>
            <person name="Karimpour-Fard A."/>
            <person name="Kim Y.H."/>
            <person name="Pollack J.R."/>
            <person name="Vinar T."/>
            <person name="Addo-Quaye C."/>
            <person name="Degenhardt J."/>
            <person name="Denby A."/>
            <person name="Hubisz M.J."/>
            <person name="Indap A."/>
            <person name="Kosiol C."/>
            <person name="Lahn B.T."/>
            <person name="Lawson H.A."/>
            <person name="Marklein A."/>
            <person name="Nielsen R."/>
            <person name="Vallender E.J."/>
            <person name="Clark A.G."/>
            <person name="Ferguson B."/>
            <person name="Hernandez R.D."/>
            <person name="Hirani K."/>
            <person name="Kehrer-Sawatzki H."/>
            <person name="Kolb J."/>
            <person name="Patil S."/>
            <person name="Pu L.-L."/>
            <person name="Ren Y."/>
            <person name="Smith D.G."/>
            <person name="Wheeler D.A."/>
            <person name="Schenck I."/>
            <person name="Ball E.V."/>
            <person name="Chen R."/>
            <person name="Cooper D.N."/>
            <person name="Giardine B."/>
            <person name="Hsu F."/>
            <person name="Kent W.J."/>
            <person name="Lesk A."/>
            <person name="Nelson D.L."/>
            <person name="O'brien W.E."/>
            <person name="Pruefer K."/>
            <person name="Stenson P.D."/>
            <person name="Wallace J.C."/>
            <person name="Ke H."/>
            <person name="Liu X.-M."/>
            <person name="Wang P."/>
            <person name="Xiang A.P."/>
            <person name="Yang F."/>
            <person name="Barber G.P."/>
            <person name="Haussler D."/>
            <person name="Karolchik D."/>
            <person name="Kern A.D."/>
            <person name="Kuhn R.M."/>
            <person name="Smith K.E."/>
            <person name="Zwieg A.S."/>
        </authorList>
    </citation>
    <scope>NUCLEOTIDE SEQUENCE [LARGE SCALE GENOMIC DNA]</scope>
    <source>
        <strain evidence="7">17573</strain>
    </source>
</reference>
<evidence type="ECO:0000259" key="5">
    <source>
        <dbReference type="Pfam" id="PF14915"/>
    </source>
</evidence>
<keyword evidence="1 3" id="KW-0175">Coiled coil</keyword>
<dbReference type="Pfam" id="PF00023">
    <property type="entry name" value="Ank"/>
    <property type="match status" value="3"/>
</dbReference>